<protein>
    <submittedName>
        <fullName evidence="1">Haloacid dehalogenase domain protein hydrolase</fullName>
    </submittedName>
</protein>
<dbReference type="PANTHER" id="PTHR43434">
    <property type="entry name" value="PHOSPHOGLYCOLATE PHOSPHATASE"/>
    <property type="match status" value="1"/>
</dbReference>
<organism evidence="1 2">
    <name type="scientific">Vulcanisaeta distributa (strain DSM 14429 / JCM 11212 / NBRC 100878 / IC-017)</name>
    <dbReference type="NCBI Taxonomy" id="572478"/>
    <lineage>
        <taxon>Archaea</taxon>
        <taxon>Thermoproteota</taxon>
        <taxon>Thermoprotei</taxon>
        <taxon>Thermoproteales</taxon>
        <taxon>Thermoproteaceae</taxon>
        <taxon>Vulcanisaeta</taxon>
    </lineage>
</organism>
<gene>
    <name evidence="1" type="ordered locus">Vdis_1778</name>
</gene>
<dbReference type="InterPro" id="IPR036412">
    <property type="entry name" value="HAD-like_sf"/>
</dbReference>
<dbReference type="GO" id="GO:0006281">
    <property type="term" value="P:DNA repair"/>
    <property type="evidence" value="ECO:0007669"/>
    <property type="project" value="TreeGrafter"/>
</dbReference>
<name>E1QUN3_VULDI</name>
<dbReference type="HOGENOM" id="CLU_1286413_0_0_2"/>
<dbReference type="Pfam" id="PF13419">
    <property type="entry name" value="HAD_2"/>
    <property type="match status" value="1"/>
</dbReference>
<keyword evidence="1" id="KW-0378">Hydrolase</keyword>
<sequence>MVIKAIVLDLDMTLVNTLPKFLNILRECALKYGRSLNNDIDQLLSIYYRDPSLSEVLGDLSRNFWFWHECWTLYSIRRDYGEVFPGVLDSMKVLRSMNKRLVIATGRELECPQMMNELRYYGFTEFIEGCVSLGDLGPGHDKLDLVKRALDILKLPPNVVAYVTDHPRDILLINGLGTINIGVATWARDFPTKFVIKSVAELPRLIAVLDGASD</sequence>
<evidence type="ECO:0000313" key="2">
    <source>
        <dbReference type="Proteomes" id="UP000006681"/>
    </source>
</evidence>
<dbReference type="EMBL" id="CP002100">
    <property type="protein sequence ID" value="ADN51152.1"/>
    <property type="molecule type" value="Genomic_DNA"/>
</dbReference>
<dbReference type="STRING" id="572478.Vdis_1778"/>
<dbReference type="AlphaFoldDB" id="E1QUN3"/>
<dbReference type="eggNOG" id="arCOG02293">
    <property type="taxonomic scope" value="Archaea"/>
</dbReference>
<proteinExistence type="predicted"/>
<dbReference type="GO" id="GO:0005829">
    <property type="term" value="C:cytosol"/>
    <property type="evidence" value="ECO:0007669"/>
    <property type="project" value="TreeGrafter"/>
</dbReference>
<dbReference type="SUPFAM" id="SSF56784">
    <property type="entry name" value="HAD-like"/>
    <property type="match status" value="1"/>
</dbReference>
<accession>E1QUN3</accession>
<dbReference type="GO" id="GO:0008967">
    <property type="term" value="F:phosphoglycolate phosphatase activity"/>
    <property type="evidence" value="ECO:0007669"/>
    <property type="project" value="TreeGrafter"/>
</dbReference>
<dbReference type="OrthoDB" id="11098at2157"/>
<dbReference type="GeneID" id="9752721"/>
<dbReference type="InterPro" id="IPR023214">
    <property type="entry name" value="HAD_sf"/>
</dbReference>
<dbReference type="KEGG" id="vdi:Vdis_1778"/>
<dbReference type="RefSeq" id="WP_013336877.1">
    <property type="nucleotide sequence ID" value="NC_014537.1"/>
</dbReference>
<dbReference type="Gene3D" id="3.40.50.1000">
    <property type="entry name" value="HAD superfamily/HAD-like"/>
    <property type="match status" value="1"/>
</dbReference>
<dbReference type="InterPro" id="IPR041492">
    <property type="entry name" value="HAD_2"/>
</dbReference>
<dbReference type="Proteomes" id="UP000006681">
    <property type="component" value="Chromosome"/>
</dbReference>
<dbReference type="InterPro" id="IPR050155">
    <property type="entry name" value="HAD-like_hydrolase_sf"/>
</dbReference>
<reference evidence="2" key="2">
    <citation type="journal article" date="2010" name="Stand. Genomic Sci.">
        <title>Complete genome sequence of Vulcanisaeta distributa type strain (IC-017T).</title>
        <authorList>
            <person name="Mavromatis K."/>
            <person name="Sikorski J."/>
            <person name="Pabst E."/>
            <person name="Teshima H."/>
            <person name="Lapidus A."/>
            <person name="Lucas S."/>
            <person name="Nolan M."/>
            <person name="Glavina Del Rio T."/>
            <person name="Cheng J."/>
            <person name="Bruce D."/>
            <person name="Goodwin L."/>
            <person name="Pitluck S."/>
            <person name="Liolios K."/>
            <person name="Ivanova N."/>
            <person name="Mikhailova N."/>
            <person name="Pati A."/>
            <person name="Chen A."/>
            <person name="Palaniappan K."/>
            <person name="Land M."/>
            <person name="Hauser L."/>
            <person name="Chang Y."/>
            <person name="Jeffries C."/>
            <person name="Rohde M."/>
            <person name="Spring S."/>
            <person name="Goker M."/>
            <person name="Wirth R."/>
            <person name="Woyke T."/>
            <person name="Bristow J."/>
            <person name="Eisen J."/>
            <person name="Markowitz V."/>
            <person name="Hugenholtz P."/>
            <person name="Klenk H."/>
            <person name="Kyrpides N."/>
        </authorList>
    </citation>
    <scope>NUCLEOTIDE SEQUENCE [LARGE SCALE GENOMIC DNA]</scope>
    <source>
        <strain evidence="2">DSM 14429 / JCM 11212 / NBRC 100878 / IC-017</strain>
    </source>
</reference>
<evidence type="ECO:0000313" key="1">
    <source>
        <dbReference type="EMBL" id="ADN51152.1"/>
    </source>
</evidence>
<keyword evidence="2" id="KW-1185">Reference proteome</keyword>
<dbReference type="PANTHER" id="PTHR43434:SF3">
    <property type="entry name" value="GMP_IMP NUCLEOTIDASE YRFG"/>
    <property type="match status" value="1"/>
</dbReference>
<reference evidence="1 2" key="1">
    <citation type="journal article" date="2010" name="Stand. Genomic Sci.">
        <title>Complete genome sequence of Vulcanisaeta distributa type strain (IC-017).</title>
        <authorList>
            <person name="Mavromatis K."/>
            <person name="Sikorski J."/>
            <person name="Pabst E."/>
            <person name="Teshima H."/>
            <person name="Lapidus A."/>
            <person name="Lucas S."/>
            <person name="Nolan M."/>
            <person name="Glavina Del Rio T."/>
            <person name="Cheng J.F."/>
            <person name="Bruce D."/>
            <person name="Goodwin L."/>
            <person name="Pitluck S."/>
            <person name="Liolios K."/>
            <person name="Ivanova N."/>
            <person name="Mikhailova N."/>
            <person name="Pati A."/>
            <person name="Chen A."/>
            <person name="Palaniappan K."/>
            <person name="Land M."/>
            <person name="Hauser L."/>
            <person name="Chang Y.J."/>
            <person name="Jeffries C.D."/>
            <person name="Rohde M."/>
            <person name="Spring S."/>
            <person name="Goker M."/>
            <person name="Wirth R."/>
            <person name="Woyke T."/>
            <person name="Bristow J."/>
            <person name="Eisen J.A."/>
            <person name="Markowitz V."/>
            <person name="Hugenholtz P."/>
            <person name="Klenk H.P."/>
            <person name="Kyrpides N.C."/>
        </authorList>
    </citation>
    <scope>NUCLEOTIDE SEQUENCE [LARGE SCALE GENOMIC DNA]</scope>
    <source>
        <strain evidence="2">DSM 14429 / JCM 11212 / NBRC 100878 / IC-017</strain>
    </source>
</reference>